<gene>
    <name evidence="1" type="ORF">SAMN05660413_02812</name>
</gene>
<accession>A0A1I5CE58</accession>
<protein>
    <recommendedName>
        <fullName evidence="3">PrcB C-terminal</fullName>
    </recommendedName>
</protein>
<evidence type="ECO:0000313" key="1">
    <source>
        <dbReference type="EMBL" id="SFN85300.1"/>
    </source>
</evidence>
<organism evidence="1 2">
    <name type="scientific">Salegentibacter flavus</name>
    <dbReference type="NCBI Taxonomy" id="287099"/>
    <lineage>
        <taxon>Bacteria</taxon>
        <taxon>Pseudomonadati</taxon>
        <taxon>Bacteroidota</taxon>
        <taxon>Flavobacteriia</taxon>
        <taxon>Flavobacteriales</taxon>
        <taxon>Flavobacteriaceae</taxon>
        <taxon>Salegentibacter</taxon>
    </lineage>
</organism>
<evidence type="ECO:0000313" key="2">
    <source>
        <dbReference type="Proteomes" id="UP000199153"/>
    </source>
</evidence>
<dbReference type="Proteomes" id="UP000199153">
    <property type="component" value="Unassembled WGS sequence"/>
</dbReference>
<dbReference type="AlphaFoldDB" id="A0A1I5CE58"/>
<proteinExistence type="predicted"/>
<dbReference type="EMBL" id="FOVL01000021">
    <property type="protein sequence ID" value="SFN85300.1"/>
    <property type="molecule type" value="Genomic_DNA"/>
</dbReference>
<name>A0A1I5CE58_9FLAO</name>
<reference evidence="1 2" key="1">
    <citation type="submission" date="2016-10" db="EMBL/GenBank/DDBJ databases">
        <authorList>
            <person name="de Groot N.N."/>
        </authorList>
    </citation>
    <scope>NUCLEOTIDE SEQUENCE [LARGE SCALE GENOMIC DNA]</scope>
    <source>
        <strain evidence="1 2">DSM 17794</strain>
    </source>
</reference>
<evidence type="ECO:0008006" key="3">
    <source>
        <dbReference type="Google" id="ProtNLM"/>
    </source>
</evidence>
<dbReference type="RefSeq" id="WP_093410799.1">
    <property type="nucleotide sequence ID" value="NZ_FOVL01000021.1"/>
</dbReference>
<dbReference type="STRING" id="287099.SAMN05660413_02812"/>
<keyword evidence="2" id="KW-1185">Reference proteome</keyword>
<dbReference type="OrthoDB" id="1447404at2"/>
<dbReference type="PROSITE" id="PS51257">
    <property type="entry name" value="PROKAR_LIPOPROTEIN"/>
    <property type="match status" value="1"/>
</dbReference>
<sequence length="158" mass="18096">MKTITENISRGLLIVLSLLFFSSCSEDDLNAEEIYFESIARHYLTTGEGFAELQLVIRDRESWEELLAQLNSVNDQTKYFSRTEFNFSEEILLVVIDKFRPNGGHSIAVSTLLEKDGEIIALITKPQQGNPTTMVMQPYHIITIEKTNKNIGFIKEYK</sequence>